<name>A0A6A6S0J0_9PLEO</name>
<sequence>MSRALSKKEAQQQQIQQQQQHARDVETDEHHASANASGGLNLNLVGALSGAFSSKQKKTTHTNPDGSSDSVEDRRDKGAANAVAQGNGTAHAAANAQEGSRHHKGLERGQQAQQGKFVKGKKGEGMEVDHLGIEA</sequence>
<dbReference type="EMBL" id="MU006783">
    <property type="protein sequence ID" value="KAF2641090.1"/>
    <property type="molecule type" value="Genomic_DNA"/>
</dbReference>
<feature type="compositionally biased region" description="Basic and acidic residues" evidence="1">
    <location>
        <begin position="21"/>
        <end position="32"/>
    </location>
</feature>
<evidence type="ECO:0000256" key="1">
    <source>
        <dbReference type="SAM" id="MobiDB-lite"/>
    </source>
</evidence>
<organism evidence="2 3">
    <name type="scientific">Massarina eburnea CBS 473.64</name>
    <dbReference type="NCBI Taxonomy" id="1395130"/>
    <lineage>
        <taxon>Eukaryota</taxon>
        <taxon>Fungi</taxon>
        <taxon>Dikarya</taxon>
        <taxon>Ascomycota</taxon>
        <taxon>Pezizomycotina</taxon>
        <taxon>Dothideomycetes</taxon>
        <taxon>Pleosporomycetidae</taxon>
        <taxon>Pleosporales</taxon>
        <taxon>Massarineae</taxon>
        <taxon>Massarinaceae</taxon>
        <taxon>Massarina</taxon>
    </lineage>
</organism>
<keyword evidence="3" id="KW-1185">Reference proteome</keyword>
<feature type="compositionally biased region" description="Basic and acidic residues" evidence="1">
    <location>
        <begin position="121"/>
        <end position="135"/>
    </location>
</feature>
<feature type="compositionally biased region" description="Low complexity" evidence="1">
    <location>
        <begin position="11"/>
        <end position="20"/>
    </location>
</feature>
<dbReference type="OrthoDB" id="3797485at2759"/>
<reference evidence="2" key="1">
    <citation type="journal article" date="2020" name="Stud. Mycol.">
        <title>101 Dothideomycetes genomes: a test case for predicting lifestyles and emergence of pathogens.</title>
        <authorList>
            <person name="Haridas S."/>
            <person name="Albert R."/>
            <person name="Binder M."/>
            <person name="Bloem J."/>
            <person name="Labutti K."/>
            <person name="Salamov A."/>
            <person name="Andreopoulos B."/>
            <person name="Baker S."/>
            <person name="Barry K."/>
            <person name="Bills G."/>
            <person name="Bluhm B."/>
            <person name="Cannon C."/>
            <person name="Castanera R."/>
            <person name="Culley D."/>
            <person name="Daum C."/>
            <person name="Ezra D."/>
            <person name="Gonzalez J."/>
            <person name="Henrissat B."/>
            <person name="Kuo A."/>
            <person name="Liang C."/>
            <person name="Lipzen A."/>
            <person name="Lutzoni F."/>
            <person name="Magnuson J."/>
            <person name="Mondo S."/>
            <person name="Nolan M."/>
            <person name="Ohm R."/>
            <person name="Pangilinan J."/>
            <person name="Park H.-J."/>
            <person name="Ramirez L."/>
            <person name="Alfaro M."/>
            <person name="Sun H."/>
            <person name="Tritt A."/>
            <person name="Yoshinaga Y."/>
            <person name="Zwiers L.-H."/>
            <person name="Turgeon B."/>
            <person name="Goodwin S."/>
            <person name="Spatafora J."/>
            <person name="Crous P."/>
            <person name="Grigoriev I."/>
        </authorList>
    </citation>
    <scope>NUCLEOTIDE SEQUENCE</scope>
    <source>
        <strain evidence="2">CBS 473.64</strain>
    </source>
</reference>
<gene>
    <name evidence="2" type="ORF">P280DRAFT_468764</name>
</gene>
<proteinExistence type="predicted"/>
<feature type="region of interest" description="Disordered" evidence="1">
    <location>
        <begin position="1"/>
        <end position="40"/>
    </location>
</feature>
<feature type="region of interest" description="Disordered" evidence="1">
    <location>
        <begin position="53"/>
        <end position="135"/>
    </location>
</feature>
<evidence type="ECO:0000313" key="2">
    <source>
        <dbReference type="EMBL" id="KAF2641090.1"/>
    </source>
</evidence>
<dbReference type="AlphaFoldDB" id="A0A6A6S0J0"/>
<accession>A0A6A6S0J0</accession>
<dbReference type="Proteomes" id="UP000799753">
    <property type="component" value="Unassembled WGS sequence"/>
</dbReference>
<protein>
    <submittedName>
        <fullName evidence="2">Uncharacterized protein</fullName>
    </submittedName>
</protein>
<feature type="compositionally biased region" description="Basic and acidic residues" evidence="1">
    <location>
        <begin position="1"/>
        <end position="10"/>
    </location>
</feature>
<evidence type="ECO:0000313" key="3">
    <source>
        <dbReference type="Proteomes" id="UP000799753"/>
    </source>
</evidence>